<evidence type="ECO:0000256" key="6">
    <source>
        <dbReference type="ARBA" id="ARBA00023014"/>
    </source>
</evidence>
<dbReference type="Gene3D" id="3.30.413.10">
    <property type="entry name" value="Sulfite Reductase Hemoprotein, domain 1"/>
    <property type="match status" value="2"/>
</dbReference>
<organism evidence="8 9">
    <name type="scientific">Loktanella fryxellensis</name>
    <dbReference type="NCBI Taxonomy" id="245187"/>
    <lineage>
        <taxon>Bacteria</taxon>
        <taxon>Pseudomonadati</taxon>
        <taxon>Pseudomonadota</taxon>
        <taxon>Alphaproteobacteria</taxon>
        <taxon>Rhodobacterales</taxon>
        <taxon>Roseobacteraceae</taxon>
        <taxon>Loktanella</taxon>
    </lineage>
</organism>
<protein>
    <submittedName>
        <fullName evidence="8">Precorrin-3B synthase</fullName>
    </submittedName>
</protein>
<dbReference type="SUPFAM" id="SSF55124">
    <property type="entry name" value="Nitrite/Sulfite reductase N-terminal domain-like"/>
    <property type="match status" value="2"/>
</dbReference>
<dbReference type="InterPro" id="IPR005117">
    <property type="entry name" value="NiRdtase/SiRdtase_haem-b_fer"/>
</dbReference>
<evidence type="ECO:0000256" key="1">
    <source>
        <dbReference type="ARBA" id="ARBA00022485"/>
    </source>
</evidence>
<dbReference type="NCBIfam" id="TIGR02435">
    <property type="entry name" value="CobG"/>
    <property type="match status" value="1"/>
</dbReference>
<evidence type="ECO:0000313" key="9">
    <source>
        <dbReference type="Proteomes" id="UP000199585"/>
    </source>
</evidence>
<dbReference type="Gene3D" id="3.90.480.10">
    <property type="entry name" value="Sulfite Reductase Hemoprotein,Domain 2"/>
    <property type="match status" value="1"/>
</dbReference>
<feature type="domain" description="Nitrite/Sulfite reductase ferredoxin-like" evidence="7">
    <location>
        <begin position="16"/>
        <end position="81"/>
    </location>
</feature>
<keyword evidence="5" id="KW-0408">Iron</keyword>
<dbReference type="GO" id="GO:0046872">
    <property type="term" value="F:metal ion binding"/>
    <property type="evidence" value="ECO:0007669"/>
    <property type="project" value="UniProtKB-KW"/>
</dbReference>
<dbReference type="InterPro" id="IPR045854">
    <property type="entry name" value="NO2/SO3_Rdtase_4Fe4S_sf"/>
</dbReference>
<dbReference type="InterPro" id="IPR051329">
    <property type="entry name" value="NIR_SIR_4Fe-4S"/>
</dbReference>
<dbReference type="AlphaFoldDB" id="A0A1H8C896"/>
<dbReference type="PANTHER" id="PTHR32439:SF9">
    <property type="entry name" value="BLR3264 PROTEIN"/>
    <property type="match status" value="1"/>
</dbReference>
<reference evidence="8 9" key="1">
    <citation type="submission" date="2016-10" db="EMBL/GenBank/DDBJ databases">
        <authorList>
            <person name="de Groot N.N."/>
        </authorList>
    </citation>
    <scope>NUCLEOTIDE SEQUENCE [LARGE SCALE GENOMIC DNA]</scope>
    <source>
        <strain evidence="8 9">DSM 16213</strain>
    </source>
</reference>
<evidence type="ECO:0000256" key="4">
    <source>
        <dbReference type="ARBA" id="ARBA00023002"/>
    </source>
</evidence>
<dbReference type="InterPro" id="IPR036136">
    <property type="entry name" value="Nit/Sulf_reduc_fer-like_dom_sf"/>
</dbReference>
<proteinExistence type="predicted"/>
<dbReference type="PANTHER" id="PTHR32439">
    <property type="entry name" value="FERREDOXIN--NITRITE REDUCTASE, CHLOROPLASTIC"/>
    <property type="match status" value="1"/>
</dbReference>
<dbReference type="GO" id="GO:0016491">
    <property type="term" value="F:oxidoreductase activity"/>
    <property type="evidence" value="ECO:0007669"/>
    <property type="project" value="UniProtKB-KW"/>
</dbReference>
<dbReference type="RefSeq" id="WP_089900516.1">
    <property type="nucleotide sequence ID" value="NZ_FOCI01000006.1"/>
</dbReference>
<dbReference type="Proteomes" id="UP000199585">
    <property type="component" value="Unassembled WGS sequence"/>
</dbReference>
<dbReference type="STRING" id="245187.SAMN04488003_106102"/>
<dbReference type="GO" id="GO:0051539">
    <property type="term" value="F:4 iron, 4 sulfur cluster binding"/>
    <property type="evidence" value="ECO:0007669"/>
    <property type="project" value="UniProtKB-KW"/>
</dbReference>
<evidence type="ECO:0000313" key="8">
    <source>
        <dbReference type="EMBL" id="SEM91303.1"/>
    </source>
</evidence>
<dbReference type="Pfam" id="PF03460">
    <property type="entry name" value="NIR_SIR_ferr"/>
    <property type="match status" value="1"/>
</dbReference>
<dbReference type="InterPro" id="IPR012798">
    <property type="entry name" value="Cbl_synth_CobG-like"/>
</dbReference>
<keyword evidence="2" id="KW-0349">Heme</keyword>
<name>A0A1H8C896_9RHOB</name>
<sequence length="385" mass="39345">MTAPAIRGWCPGAHRPMASGDGLVVRVRPPLNTLTPAQALGLADLAAQHGNGLIDLTARSNLQLRGVTEASHAPLLAGLSALGLLDHDADREGRQNIVIDPFRVPDDGQDRIAQGLSTGLTATDLRPLPSKFGFAVDAGPLRRLDGISGDIRVEASGETLLVRADGHATGRRVADAAQAVDLALALARWFIASGGVGADGRGRMARHLAAGAVLPAAFAGDALPNAAAAPPPPGACDMGLIVAPAFGQLTPAALRSLAATGATALHITPWRMVLLTGVTHLPSLPDLITAPGDPLLSVVACTGAPGCPQASVETRALARRLAPHLAPGARLHVSGCAKGCALPRAATLTLIGRAGRFDLVRNGTAWDDPVQRGLDPDDIATRIGE</sequence>
<keyword evidence="4" id="KW-0560">Oxidoreductase</keyword>
<dbReference type="OrthoDB" id="7459360at2"/>
<keyword evidence="1" id="KW-0004">4Fe-4S</keyword>
<dbReference type="EMBL" id="FOCI01000006">
    <property type="protein sequence ID" value="SEM91303.1"/>
    <property type="molecule type" value="Genomic_DNA"/>
</dbReference>
<evidence type="ECO:0000256" key="3">
    <source>
        <dbReference type="ARBA" id="ARBA00022723"/>
    </source>
</evidence>
<keyword evidence="3" id="KW-0479">Metal-binding</keyword>
<evidence type="ECO:0000259" key="7">
    <source>
        <dbReference type="Pfam" id="PF03460"/>
    </source>
</evidence>
<keyword evidence="9" id="KW-1185">Reference proteome</keyword>
<keyword evidence="6" id="KW-0411">Iron-sulfur</keyword>
<evidence type="ECO:0000256" key="2">
    <source>
        <dbReference type="ARBA" id="ARBA00022617"/>
    </source>
</evidence>
<accession>A0A1H8C896</accession>
<evidence type="ECO:0000256" key="5">
    <source>
        <dbReference type="ARBA" id="ARBA00023004"/>
    </source>
</evidence>
<gene>
    <name evidence="8" type="ORF">SAMN04488003_106102</name>
</gene>
<dbReference type="SUPFAM" id="SSF56014">
    <property type="entry name" value="Nitrite and sulphite reductase 4Fe-4S domain-like"/>
    <property type="match status" value="1"/>
</dbReference>